<sequence length="1127" mass="121605">MIVKPHTHYQPDLLPSSDSTRPQPSERPAPPLGDQAPLSGHAVTGTPVLPVVRGIRPAVVAEYVFGRPASAQQGFLTQHDALNIKINRLISQQPTYEQFVQEYQEYVATTPGAVGEVGDLFANAVTRFWTSARPTETDPSPPQDQLINLHRQMLSTQAALRVEDGTLSLASKALIDKAFRYPTLAARENVFPNGARPGVYPITVDDNTPNGACLAGAFMITTTDGSGQTQPHWPNGNKNLPANQDHGPVVLYTPGEGFEEFATPAQLQAALMQRIDKGGVPAELLSQSLPLSAENLRKPLRGEDLTLSFVPTSGDVIAEAIPRLLERQKAELNALTHSDTSDMNGPQISQAMNNAANWSSQLDGSNAMLARGERLEEKQQPPWLKNLSRMSEGQYKDLDAREQQSLQTLVPLLEEIPSLQDFASQQLKAALRKKYPTVNFDPDKIVVTTTTQSRIHTGRSGAYVPRDVGRQHSSLIDLALRNPTAWPAAESHQDTEVKFAAKLTDTSGKPVIGAGGKPLVLGTEDLKALVNELDVGGNYIALLKERMAPDAQTGKPGKLRAAWKANLSDVMQKQAFLGQLNPQAYPQGSSGPEWVRAVLDFPDASTRPQVDGKTVVANTVSHYGQALQGVIAIGNGQDGPLVLYSPDAPDGISFREVANQAALSALFKEPGWRTYAISKTSPLDPDGVGAIIEGSMVENVERLGRINELGSNAYLTPIQGNFQDTLYKQLTEILIDKADVGSVSSDEVAKESRYNKSLFGIEVATMFMDLLPIVGKGVSTAARLTKAGLRVIRAPGQSIVNLLNKPNRLAMIYARYGDGSGMAAGSKASPIMRPVLQPPPISRFVAPLLNPMAVRQASAEEASARALPDISAHSVADSLLSGRTMRGDGTYQVGEQFYVRYTDGTGVSKPYEISPVYKVEGGPVRVIDAQTKKTVAFLQPAGEGEWRLNRMPGGIKSGTPGSKKASQPQAQKALGRPGSSAPLAATNKPLVNHPDWRSIVDSGLHNGQPVYIHYTSKEGAEAIARGHSINDLMRGETRAGSKGGVYVNPPGQQLNGENVENLLFLGNERYVGRGDYMVVFSSDQVPQDLGSITSGSQFVELKMNKEIKLTESNFLYLGPNQFPDYFS</sequence>
<dbReference type="InterPro" id="IPR046673">
    <property type="entry name" value="ToxA_N"/>
</dbReference>
<name>A0AAJ3H5H6_9PSED</name>
<feature type="region of interest" description="Disordered" evidence="1">
    <location>
        <begin position="947"/>
        <end position="985"/>
    </location>
</feature>
<dbReference type="Pfam" id="PF20178">
    <property type="entry name" value="ToxA_N"/>
    <property type="match status" value="2"/>
</dbReference>
<accession>A0AAJ3H5H6</accession>
<organism evidence="3 4">
    <name type="scientific">Pseudomonas yamanorum</name>
    <dbReference type="NCBI Taxonomy" id="515393"/>
    <lineage>
        <taxon>Bacteria</taxon>
        <taxon>Pseudomonadati</taxon>
        <taxon>Pseudomonadota</taxon>
        <taxon>Gammaproteobacteria</taxon>
        <taxon>Pseudomonadales</taxon>
        <taxon>Pseudomonadaceae</taxon>
        <taxon>Pseudomonas</taxon>
    </lineage>
</organism>
<gene>
    <name evidence="3" type="ORF">HX826_13135</name>
</gene>
<dbReference type="EMBL" id="JACAQR010000017">
    <property type="protein sequence ID" value="NWD42809.1"/>
    <property type="molecule type" value="Genomic_DNA"/>
</dbReference>
<dbReference type="RefSeq" id="WP_177026139.1">
    <property type="nucleotide sequence ID" value="NZ_JACAQR010000017.1"/>
</dbReference>
<protein>
    <recommendedName>
        <fullName evidence="2">Dermonecrotic toxin N-terminal domain-containing protein</fullName>
    </recommendedName>
</protein>
<dbReference type="AlphaFoldDB" id="A0AAJ3H5H6"/>
<evidence type="ECO:0000313" key="3">
    <source>
        <dbReference type="EMBL" id="NWD42809.1"/>
    </source>
</evidence>
<comment type="caution">
    <text evidence="3">The sequence shown here is derived from an EMBL/GenBank/DDBJ whole genome shotgun (WGS) entry which is preliminary data.</text>
</comment>
<feature type="domain" description="Dermonecrotic toxin N-terminal" evidence="2">
    <location>
        <begin position="118"/>
        <end position="275"/>
    </location>
</feature>
<proteinExistence type="predicted"/>
<reference evidence="3 4" key="1">
    <citation type="submission" date="2020-04" db="EMBL/GenBank/DDBJ databases">
        <title>Molecular characterization of pseudomonads from Agaricus bisporus reveal novel blotch 2 pathogens in Western Europe.</title>
        <authorList>
            <person name="Taparia T."/>
            <person name="Krijger M."/>
            <person name="Haynes E."/>
            <person name="Elpinstone J.G."/>
            <person name="Noble R."/>
            <person name="Van Der Wolf J."/>
        </authorList>
    </citation>
    <scope>NUCLEOTIDE SEQUENCE [LARGE SCALE GENOMIC DNA]</scope>
    <source>
        <strain evidence="3 4">IPO3753</strain>
    </source>
</reference>
<evidence type="ECO:0000256" key="1">
    <source>
        <dbReference type="SAM" id="MobiDB-lite"/>
    </source>
</evidence>
<evidence type="ECO:0000259" key="2">
    <source>
        <dbReference type="Pfam" id="PF20178"/>
    </source>
</evidence>
<evidence type="ECO:0000313" key="4">
    <source>
        <dbReference type="Proteomes" id="UP000546584"/>
    </source>
</evidence>
<dbReference type="Proteomes" id="UP000546584">
    <property type="component" value="Unassembled WGS sequence"/>
</dbReference>
<feature type="domain" description="Dermonecrotic toxin N-terminal" evidence="2">
    <location>
        <begin position="413"/>
        <end position="673"/>
    </location>
</feature>
<feature type="region of interest" description="Disordered" evidence="1">
    <location>
        <begin position="1"/>
        <end position="41"/>
    </location>
</feature>